<dbReference type="PANTHER" id="PTHR46025:SF2">
    <property type="entry name" value="XYLOSYLTRANSFERASE 1"/>
    <property type="match status" value="1"/>
</dbReference>
<accession>A0ABV0NPQ7</accession>
<feature type="compositionally biased region" description="Basic residues" evidence="2">
    <location>
        <begin position="1"/>
        <end position="10"/>
    </location>
</feature>
<feature type="compositionally biased region" description="Polar residues" evidence="2">
    <location>
        <begin position="29"/>
        <end position="49"/>
    </location>
</feature>
<evidence type="ECO:0000313" key="4">
    <source>
        <dbReference type="Proteomes" id="UP001476798"/>
    </source>
</evidence>
<evidence type="ECO:0000313" key="3">
    <source>
        <dbReference type="EMBL" id="MEQ2173394.1"/>
    </source>
</evidence>
<comment type="subcellular location">
    <subcellularLocation>
        <location evidence="1">Golgi apparatus membrane</location>
        <topology evidence="1">Single-pass type II membrane protein</topology>
    </subcellularLocation>
</comment>
<evidence type="ECO:0000256" key="1">
    <source>
        <dbReference type="ARBA" id="ARBA00004323"/>
    </source>
</evidence>
<feature type="compositionally biased region" description="Basic residues" evidence="2">
    <location>
        <begin position="120"/>
        <end position="130"/>
    </location>
</feature>
<reference evidence="3 4" key="1">
    <citation type="submission" date="2021-06" db="EMBL/GenBank/DDBJ databases">
        <authorList>
            <person name="Palmer J.M."/>
        </authorList>
    </citation>
    <scope>NUCLEOTIDE SEQUENCE [LARGE SCALE GENOMIC DNA]</scope>
    <source>
        <strain evidence="3 4">GA_2019</strain>
        <tissue evidence="3">Muscle</tissue>
    </source>
</reference>
<name>A0ABV0NPQ7_9TELE</name>
<feature type="region of interest" description="Disordered" evidence="2">
    <location>
        <begin position="111"/>
        <end position="135"/>
    </location>
</feature>
<feature type="region of interest" description="Disordered" evidence="2">
    <location>
        <begin position="1"/>
        <end position="64"/>
    </location>
</feature>
<protein>
    <submittedName>
        <fullName evidence="3">Uncharacterized protein</fullName>
    </submittedName>
</protein>
<evidence type="ECO:0000256" key="2">
    <source>
        <dbReference type="SAM" id="MobiDB-lite"/>
    </source>
</evidence>
<dbReference type="Proteomes" id="UP001476798">
    <property type="component" value="Unassembled WGS sequence"/>
</dbReference>
<sequence>DGYYSHRPKEKSRVDSNNENSVPKDFENIDNSNFGARSHRQSVGTTSSKQQERLQGKPNAQQQVWHDSFPRLGRSSNEILPIGQQSLEMGNNASYPGGQGIAGGLQQYTRTSLAQPAQSQHRHQHPHKKQATTATLEVTYDQPPKCEISGKEAISALSRAKSKECRQQIAEVYCRHKEGQLMPDAVTRYCPIEGKCIILVKVSHGFMFA</sequence>
<feature type="compositionally biased region" description="Basic and acidic residues" evidence="2">
    <location>
        <begin position="11"/>
        <end position="27"/>
    </location>
</feature>
<organism evidence="3 4">
    <name type="scientific">Goodea atripinnis</name>
    <dbReference type="NCBI Taxonomy" id="208336"/>
    <lineage>
        <taxon>Eukaryota</taxon>
        <taxon>Metazoa</taxon>
        <taxon>Chordata</taxon>
        <taxon>Craniata</taxon>
        <taxon>Vertebrata</taxon>
        <taxon>Euteleostomi</taxon>
        <taxon>Actinopterygii</taxon>
        <taxon>Neopterygii</taxon>
        <taxon>Teleostei</taxon>
        <taxon>Neoteleostei</taxon>
        <taxon>Acanthomorphata</taxon>
        <taxon>Ovalentaria</taxon>
        <taxon>Atherinomorphae</taxon>
        <taxon>Cyprinodontiformes</taxon>
        <taxon>Goodeidae</taxon>
        <taxon>Goodea</taxon>
    </lineage>
</organism>
<dbReference type="PANTHER" id="PTHR46025">
    <property type="entry name" value="XYLOSYLTRANSFERASE OXT"/>
    <property type="match status" value="1"/>
</dbReference>
<keyword evidence="4" id="KW-1185">Reference proteome</keyword>
<comment type="caution">
    <text evidence="3">The sequence shown here is derived from an EMBL/GenBank/DDBJ whole genome shotgun (WGS) entry which is preliminary data.</text>
</comment>
<feature type="non-terminal residue" evidence="3">
    <location>
        <position position="1"/>
    </location>
</feature>
<dbReference type="InterPro" id="IPR043538">
    <property type="entry name" value="XYLT"/>
</dbReference>
<gene>
    <name evidence="3" type="ORF">GOODEAATRI_031697</name>
</gene>
<proteinExistence type="predicted"/>
<dbReference type="EMBL" id="JAHRIO010045503">
    <property type="protein sequence ID" value="MEQ2173394.1"/>
    <property type="molecule type" value="Genomic_DNA"/>
</dbReference>